<organism evidence="2 3">
    <name type="scientific">Rhodotorula mucilaginosa</name>
    <name type="common">Yeast</name>
    <name type="synonym">Rhodotorula rubra</name>
    <dbReference type="NCBI Taxonomy" id="5537"/>
    <lineage>
        <taxon>Eukaryota</taxon>
        <taxon>Fungi</taxon>
        <taxon>Dikarya</taxon>
        <taxon>Basidiomycota</taxon>
        <taxon>Pucciniomycotina</taxon>
        <taxon>Microbotryomycetes</taxon>
        <taxon>Sporidiobolales</taxon>
        <taxon>Sporidiobolaceae</taxon>
        <taxon>Rhodotorula</taxon>
    </lineage>
</organism>
<feature type="compositionally biased region" description="Low complexity" evidence="1">
    <location>
        <begin position="43"/>
        <end position="59"/>
    </location>
</feature>
<dbReference type="EMBL" id="PUHQ01000081">
    <property type="protein sequence ID" value="KAG0657454.1"/>
    <property type="molecule type" value="Genomic_DNA"/>
</dbReference>
<feature type="region of interest" description="Disordered" evidence="1">
    <location>
        <begin position="181"/>
        <end position="200"/>
    </location>
</feature>
<feature type="region of interest" description="Disordered" evidence="1">
    <location>
        <begin position="246"/>
        <end position="265"/>
    </location>
</feature>
<gene>
    <name evidence="2" type="ORF">C6P46_006530</name>
</gene>
<reference evidence="2 3" key="1">
    <citation type="submission" date="2020-11" db="EMBL/GenBank/DDBJ databases">
        <title>Kefir isolates.</title>
        <authorList>
            <person name="Marcisauskas S."/>
            <person name="Kim Y."/>
            <person name="Blasche S."/>
        </authorList>
    </citation>
    <scope>NUCLEOTIDE SEQUENCE [LARGE SCALE GENOMIC DNA]</scope>
    <source>
        <strain evidence="2 3">KR</strain>
    </source>
</reference>
<dbReference type="Proteomes" id="UP000777482">
    <property type="component" value="Unassembled WGS sequence"/>
</dbReference>
<feature type="compositionally biased region" description="Low complexity" evidence="1">
    <location>
        <begin position="101"/>
        <end position="113"/>
    </location>
</feature>
<name>A0A9P6VW50_RHOMI</name>
<proteinExistence type="predicted"/>
<feature type="compositionally biased region" description="Basic residues" evidence="1">
    <location>
        <begin position="184"/>
        <end position="194"/>
    </location>
</feature>
<accession>A0A9P6VW50</accession>
<keyword evidence="3" id="KW-1185">Reference proteome</keyword>
<evidence type="ECO:0000256" key="1">
    <source>
        <dbReference type="SAM" id="MobiDB-lite"/>
    </source>
</evidence>
<feature type="region of interest" description="Disordered" evidence="1">
    <location>
        <begin position="99"/>
        <end position="124"/>
    </location>
</feature>
<feature type="compositionally biased region" description="Polar residues" evidence="1">
    <location>
        <begin position="31"/>
        <end position="42"/>
    </location>
</feature>
<dbReference type="AlphaFoldDB" id="A0A9P6VW50"/>
<dbReference type="OrthoDB" id="2528653at2759"/>
<evidence type="ECO:0000313" key="2">
    <source>
        <dbReference type="EMBL" id="KAG0657454.1"/>
    </source>
</evidence>
<feature type="compositionally biased region" description="Gly residues" evidence="1">
    <location>
        <begin position="246"/>
        <end position="255"/>
    </location>
</feature>
<sequence>MSAARGGLEPLVLPFLAPRLFRQQQQRHRTAPSSLVASSTCSSPAAVPRTRATRRTASTQAQLKQPPPRAAGVDWTRDSSRWERFGPLQHEPVASTSAVRLDAAPSPAPSASASPPPPLCLSDDSLSNQQAIDALVAELEPALERLRAAYLASPSSSTSSPLQLVRSTLSAAAALEHVATATHDHHHHHHHHQKTPPIPPPLIRLDPQPHAGPNSRLWTPFLLQALFLGASALGLLARRKVNQHVGGGSGDGGGLATERRGGGGMRKAQRARQEAEDRIDQVQALNLLVVALGQPDPWTVSLSSTAGKEHAPTPAPRERWHDELAAAKNLAGLLHRVERDRLPFDHFTVLAALRVVATAGLRDGSVEHRRAIGLWAWRAAQPTEDAASKPRPDLSSADDAGKAAITRAFLSLLYPSFEASRRHFFPRSTSSPLTDRHILNSLSERILPTPTPGTSRPDPNPVLVRELAETAWRARRVDILGRIAIAATQDEVYASVRLLATSRALKVLAMDAQRRRKAEIVLPWAAAFVDSVKAAVAVAVDDSDRRLLPADLESVRAGLSCLTRDRAFAINRPLAPFIAETCLALLRNPIIATLLLFADADKKSANLVERSMRYLVRSRHPRLAEEVFAAIPQDLVSLQHYRILLSSDHAPLSTRTWTSLIDHPTLQPDAATVRAALVPVAQSPDRTALSRAFRLFRRLEKPTSRDWNLLLSVASRHGSDRLLNRVRREMAASGVGADRYAAAALVSRDMTKTDKQKRTVLDQHALASDSDSLRATRRAVEQLRRVSGTAQIRRVRLAAREWDQVAAARKPSSVLSRRPNEQAEDILPNLLLKNAARWPKEYGVKKLVLLAKAQLGVDLQAGAAPTTDNDNVNLHEARNVPPAVPTWRHFEQVRRPAFRTLAKALEKRGRADLAAKLRKLMREEEARVQRQERRTRRESAVHL</sequence>
<protein>
    <submittedName>
        <fullName evidence="2">Uncharacterized protein</fullName>
    </submittedName>
</protein>
<feature type="region of interest" description="Disordered" evidence="1">
    <location>
        <begin position="24"/>
        <end position="76"/>
    </location>
</feature>
<evidence type="ECO:0000313" key="3">
    <source>
        <dbReference type="Proteomes" id="UP000777482"/>
    </source>
</evidence>
<comment type="caution">
    <text evidence="2">The sequence shown here is derived from an EMBL/GenBank/DDBJ whole genome shotgun (WGS) entry which is preliminary data.</text>
</comment>